<gene>
    <name evidence="2" type="ORF">MNEG_2639</name>
</gene>
<sequence length="241" mass="25869">MSMFAFLALCDTDKAALAAAHPSPMRAARPLVMSRVLDAVIARLGCSRSEVARGAELGCGSGRLCRLAAQLLPGAEIVGVDASPYMVAWANVGELAAPDEVVGGGRLSFRAGLGEATGLEAGTFDFVMVPFVAHELPHSARLAFLAEANRLLRPGGVVAFVDHRQDGLEHVIFHRLKGAAPLLGDAFHWLLNVGAPEPFIREYHEHLMQDSFREAGFEGGERSGFVDVTRWQQAMLATKPR</sequence>
<proteinExistence type="predicted"/>
<dbReference type="RefSeq" id="XP_013904335.1">
    <property type="nucleotide sequence ID" value="XM_014048881.1"/>
</dbReference>
<dbReference type="EMBL" id="KK100524">
    <property type="protein sequence ID" value="KIZ05316.1"/>
    <property type="molecule type" value="Genomic_DNA"/>
</dbReference>
<dbReference type="SUPFAM" id="SSF53335">
    <property type="entry name" value="S-adenosyl-L-methionine-dependent methyltransferases"/>
    <property type="match status" value="1"/>
</dbReference>
<dbReference type="PANTHER" id="PTHR42912">
    <property type="entry name" value="METHYLTRANSFERASE"/>
    <property type="match status" value="1"/>
</dbReference>
<accession>A0A0D2NKK0</accession>
<dbReference type="CDD" id="cd02440">
    <property type="entry name" value="AdoMet_MTases"/>
    <property type="match status" value="1"/>
</dbReference>
<organism evidence="2 3">
    <name type="scientific">Monoraphidium neglectum</name>
    <dbReference type="NCBI Taxonomy" id="145388"/>
    <lineage>
        <taxon>Eukaryota</taxon>
        <taxon>Viridiplantae</taxon>
        <taxon>Chlorophyta</taxon>
        <taxon>core chlorophytes</taxon>
        <taxon>Chlorophyceae</taxon>
        <taxon>CS clade</taxon>
        <taxon>Sphaeropleales</taxon>
        <taxon>Selenastraceae</taxon>
        <taxon>Monoraphidium</taxon>
    </lineage>
</organism>
<dbReference type="InterPro" id="IPR050508">
    <property type="entry name" value="Methyltransf_Superfamily"/>
</dbReference>
<dbReference type="OrthoDB" id="2013972at2759"/>
<reference evidence="2 3" key="1">
    <citation type="journal article" date="2013" name="BMC Genomics">
        <title>Reconstruction of the lipid metabolism for the microalga Monoraphidium neglectum from its genome sequence reveals characteristics suitable for biofuel production.</title>
        <authorList>
            <person name="Bogen C."/>
            <person name="Al-Dilaimi A."/>
            <person name="Albersmeier A."/>
            <person name="Wichmann J."/>
            <person name="Grundmann M."/>
            <person name="Rupp O."/>
            <person name="Lauersen K.J."/>
            <person name="Blifernez-Klassen O."/>
            <person name="Kalinowski J."/>
            <person name="Goesmann A."/>
            <person name="Mussgnug J.H."/>
            <person name="Kruse O."/>
        </authorList>
    </citation>
    <scope>NUCLEOTIDE SEQUENCE [LARGE SCALE GENOMIC DNA]</scope>
    <source>
        <strain evidence="2 3">SAG 48.87</strain>
    </source>
</reference>
<protein>
    <recommendedName>
        <fullName evidence="1">Methyltransferase type 11 domain-containing protein</fullName>
    </recommendedName>
</protein>
<dbReference type="Gene3D" id="3.40.50.150">
    <property type="entry name" value="Vaccinia Virus protein VP39"/>
    <property type="match status" value="1"/>
</dbReference>
<dbReference type="STRING" id="145388.A0A0D2NKK0"/>
<dbReference type="InterPro" id="IPR013216">
    <property type="entry name" value="Methyltransf_11"/>
</dbReference>
<dbReference type="Pfam" id="PF08241">
    <property type="entry name" value="Methyltransf_11"/>
    <property type="match status" value="1"/>
</dbReference>
<name>A0A0D2NKK0_9CHLO</name>
<dbReference type="KEGG" id="mng:MNEG_2639"/>
<dbReference type="GeneID" id="25735517"/>
<dbReference type="InterPro" id="IPR029063">
    <property type="entry name" value="SAM-dependent_MTases_sf"/>
</dbReference>
<dbReference type="Proteomes" id="UP000054498">
    <property type="component" value="Unassembled WGS sequence"/>
</dbReference>
<keyword evidence="3" id="KW-1185">Reference proteome</keyword>
<dbReference type="AlphaFoldDB" id="A0A0D2NKK0"/>
<dbReference type="GO" id="GO:0008757">
    <property type="term" value="F:S-adenosylmethionine-dependent methyltransferase activity"/>
    <property type="evidence" value="ECO:0007669"/>
    <property type="project" value="InterPro"/>
</dbReference>
<evidence type="ECO:0000313" key="2">
    <source>
        <dbReference type="EMBL" id="KIZ05316.1"/>
    </source>
</evidence>
<feature type="domain" description="Methyltransferase type 11" evidence="1">
    <location>
        <begin position="56"/>
        <end position="160"/>
    </location>
</feature>
<evidence type="ECO:0000313" key="3">
    <source>
        <dbReference type="Proteomes" id="UP000054498"/>
    </source>
</evidence>
<evidence type="ECO:0000259" key="1">
    <source>
        <dbReference type="Pfam" id="PF08241"/>
    </source>
</evidence>